<protein>
    <submittedName>
        <fullName evidence="1">Uncharacterized protein</fullName>
    </submittedName>
</protein>
<dbReference type="RefSeq" id="XP_024352476.1">
    <property type="nucleotide sequence ID" value="XM_024493015.1"/>
</dbReference>
<keyword evidence="2" id="KW-1185">Reference proteome</keyword>
<evidence type="ECO:0000313" key="1">
    <source>
        <dbReference type="EMBL" id="EUB61280.1"/>
    </source>
</evidence>
<dbReference type="EMBL" id="APAU02000021">
    <property type="protein sequence ID" value="EUB61280.1"/>
    <property type="molecule type" value="Genomic_DNA"/>
</dbReference>
<dbReference type="GeneID" id="36339481"/>
<dbReference type="KEGG" id="egl:EGR_03766"/>
<proteinExistence type="predicted"/>
<comment type="caution">
    <text evidence="1">The sequence shown here is derived from an EMBL/GenBank/DDBJ whole genome shotgun (WGS) entry which is preliminary data.</text>
</comment>
<evidence type="ECO:0000313" key="2">
    <source>
        <dbReference type="Proteomes" id="UP000019149"/>
    </source>
</evidence>
<dbReference type="CTD" id="36339481"/>
<dbReference type="Proteomes" id="UP000019149">
    <property type="component" value="Unassembled WGS sequence"/>
</dbReference>
<organism evidence="1 2">
    <name type="scientific">Echinococcus granulosus</name>
    <name type="common">Hydatid tapeworm</name>
    <dbReference type="NCBI Taxonomy" id="6210"/>
    <lineage>
        <taxon>Eukaryota</taxon>
        <taxon>Metazoa</taxon>
        <taxon>Spiralia</taxon>
        <taxon>Lophotrochozoa</taxon>
        <taxon>Platyhelminthes</taxon>
        <taxon>Cestoda</taxon>
        <taxon>Eucestoda</taxon>
        <taxon>Cyclophyllidea</taxon>
        <taxon>Taeniidae</taxon>
        <taxon>Echinococcus</taxon>
        <taxon>Echinococcus granulosus group</taxon>
    </lineage>
</organism>
<sequence>MTTCEVQIKFFIDCKQTSKQNVSRSPKCFLPIILSCAVNKANEYFYLKYLSNYVVVKLVKVLPRLKLQCHVCLFESSCYNGTGKPRFDIHFAIDGIAFIHSLIRSCCRWWCCYSLIAQLDHNSFIYIKGFIVFIAGKTKSEQFVKRWLNWWSISLKVTIRWRSICFEEECRLLCSKLRFAIFQKVSQSRTSCVSTAKERSKSRDVNPSHNTIITSTKQTACETKSQMKHISFQKIQLLLIMKTFNFRRILYKDRYDAFKMVFTPFSGKKRDVGITVCPEGIGSVLNIPENDIQMEKCLRSHSFVYAWTHLINSWMFF</sequence>
<gene>
    <name evidence="1" type="ORF">EGR_03766</name>
</gene>
<accession>W6UII3</accession>
<dbReference type="AlphaFoldDB" id="W6UII3"/>
<reference evidence="1 2" key="1">
    <citation type="journal article" date="2013" name="Nat. Genet.">
        <title>The genome of the hydatid tapeworm Echinococcus granulosus.</title>
        <authorList>
            <person name="Zheng H."/>
            <person name="Zhang W."/>
            <person name="Zhang L."/>
            <person name="Zhang Z."/>
            <person name="Li J."/>
            <person name="Lu G."/>
            <person name="Zhu Y."/>
            <person name="Wang Y."/>
            <person name="Huang Y."/>
            <person name="Liu J."/>
            <person name="Kang H."/>
            <person name="Chen J."/>
            <person name="Wang L."/>
            <person name="Chen A."/>
            <person name="Yu S."/>
            <person name="Gao Z."/>
            <person name="Jin L."/>
            <person name="Gu W."/>
            <person name="Wang Z."/>
            <person name="Zhao L."/>
            <person name="Shi B."/>
            <person name="Wen H."/>
            <person name="Lin R."/>
            <person name="Jones M.K."/>
            <person name="Brejova B."/>
            <person name="Vinar T."/>
            <person name="Zhao G."/>
            <person name="McManus D.P."/>
            <person name="Chen Z."/>
            <person name="Zhou Y."/>
            <person name="Wang S."/>
        </authorList>
    </citation>
    <scope>NUCLEOTIDE SEQUENCE [LARGE SCALE GENOMIC DNA]</scope>
</reference>
<name>W6UII3_ECHGR</name>